<dbReference type="Pfam" id="PF04471">
    <property type="entry name" value="Mrr_cat"/>
    <property type="match status" value="1"/>
</dbReference>
<evidence type="ECO:0000313" key="3">
    <source>
        <dbReference type="Proteomes" id="UP000294355"/>
    </source>
</evidence>
<dbReference type="GO" id="GO:0004519">
    <property type="term" value="F:endonuclease activity"/>
    <property type="evidence" value="ECO:0007669"/>
    <property type="project" value="InterPro"/>
</dbReference>
<dbReference type="AlphaFoldDB" id="A0A446ZIY7"/>
<sequence>MNNWKKLEKHVQEVYSFLLNMKDEGIVVGHDVQIIDKMGRSHQVDVFYQFEKAGVIHKVAIECKDHGRPIDNGLVAKFYGKLINAGDIRKVMISKYGYQKLAKEIAEDNDVLLLTIDELPKLNELIAGRIKSVALPDDTTIGEPFWTIMELRNGSVSGSYYGIDNVTNHKDFVLFYSRDHAQRFFREEELDSKNWCIRGMPQYVFRGFLLMLQFFESRGYGASIFFVSPEISERDRFYRMSMSSEVLGEQYYLGEMPVLKRD</sequence>
<reference evidence="2 3" key="1">
    <citation type="submission" date="2018-08" db="EMBL/GenBank/DDBJ databases">
        <authorList>
            <person name="Gonzaga-Molto A."/>
        </authorList>
    </citation>
    <scope>NUCLEOTIDE SEQUENCE [LARGE SCALE GENOMIC DNA]</scope>
    <source>
        <strain evidence="2">Acinetobacter calcoaceticus str. 2117</strain>
    </source>
</reference>
<dbReference type="SUPFAM" id="SSF52980">
    <property type="entry name" value="Restriction endonuclease-like"/>
    <property type="match status" value="1"/>
</dbReference>
<dbReference type="GO" id="GO:0003677">
    <property type="term" value="F:DNA binding"/>
    <property type="evidence" value="ECO:0007669"/>
    <property type="project" value="InterPro"/>
</dbReference>
<organism evidence="2 3">
    <name type="scientific">Acinetobacter calcoaceticus</name>
    <dbReference type="NCBI Taxonomy" id="471"/>
    <lineage>
        <taxon>Bacteria</taxon>
        <taxon>Pseudomonadati</taxon>
        <taxon>Pseudomonadota</taxon>
        <taxon>Gammaproteobacteria</taxon>
        <taxon>Moraxellales</taxon>
        <taxon>Moraxellaceae</taxon>
        <taxon>Acinetobacter</taxon>
        <taxon>Acinetobacter calcoaceticus/baumannii complex</taxon>
    </lineage>
</organism>
<dbReference type="InterPro" id="IPR011335">
    <property type="entry name" value="Restrct_endonuc-II-like"/>
</dbReference>
<evidence type="ECO:0000259" key="1">
    <source>
        <dbReference type="Pfam" id="PF04471"/>
    </source>
</evidence>
<protein>
    <recommendedName>
        <fullName evidence="1">Restriction endonuclease type IV Mrr domain-containing protein</fullName>
    </recommendedName>
</protein>
<gene>
    <name evidence="2" type="ORF">AC2117_01599</name>
</gene>
<dbReference type="InterPro" id="IPR007560">
    <property type="entry name" value="Restrct_endonuc_IV_Mrr"/>
</dbReference>
<dbReference type="RefSeq" id="WP_133973230.1">
    <property type="nucleotide sequence ID" value="NZ_LS999521.1"/>
</dbReference>
<dbReference type="OrthoDB" id="5191874at2"/>
<dbReference type="EMBL" id="LS999521">
    <property type="protein sequence ID" value="VAX44417.1"/>
    <property type="molecule type" value="Genomic_DNA"/>
</dbReference>
<dbReference type="Proteomes" id="UP000294355">
    <property type="component" value="Chromosome"/>
</dbReference>
<accession>A0A446ZIY7</accession>
<proteinExistence type="predicted"/>
<evidence type="ECO:0000313" key="2">
    <source>
        <dbReference type="EMBL" id="VAX44417.1"/>
    </source>
</evidence>
<feature type="domain" description="Restriction endonuclease type IV Mrr" evidence="1">
    <location>
        <begin position="24"/>
        <end position="121"/>
    </location>
</feature>
<dbReference type="GO" id="GO:0009307">
    <property type="term" value="P:DNA restriction-modification system"/>
    <property type="evidence" value="ECO:0007669"/>
    <property type="project" value="InterPro"/>
</dbReference>
<name>A0A446ZIY7_ACICA</name>